<dbReference type="GO" id="GO:0000036">
    <property type="term" value="F:acyl carrier activity"/>
    <property type="evidence" value="ECO:0007669"/>
    <property type="project" value="UniProtKB-UniRule"/>
</dbReference>
<keyword evidence="6 7" id="KW-0275">Fatty acid biosynthesis</keyword>
<dbReference type="NCBIfam" id="TIGR00517">
    <property type="entry name" value="acyl_carrier"/>
    <property type="match status" value="1"/>
</dbReference>
<evidence type="ECO:0000259" key="10">
    <source>
        <dbReference type="PROSITE" id="PS50075"/>
    </source>
</evidence>
<comment type="PTM">
    <text evidence="9">4'-phosphopantetheine is transferred from CoA to a specific serine of apo-ACP by acpS.</text>
</comment>
<evidence type="ECO:0000256" key="1">
    <source>
        <dbReference type="ARBA" id="ARBA00022450"/>
    </source>
</evidence>
<keyword evidence="4 7" id="KW-0276">Fatty acid metabolism</keyword>
<dbReference type="OrthoDB" id="9804551at2"/>
<dbReference type="InterPro" id="IPR036736">
    <property type="entry name" value="ACP-like_sf"/>
</dbReference>
<reference evidence="11 12" key="1">
    <citation type="submission" date="2016-10" db="EMBL/GenBank/DDBJ databases">
        <authorList>
            <person name="de Groot N.N."/>
        </authorList>
    </citation>
    <scope>NUCLEOTIDE SEQUENCE [LARGE SCALE GENOMIC DNA]</scope>
    <source>
        <strain evidence="11 12">DSM 2784</strain>
    </source>
</reference>
<dbReference type="GO" id="GO:0005829">
    <property type="term" value="C:cytosol"/>
    <property type="evidence" value="ECO:0007669"/>
    <property type="project" value="TreeGrafter"/>
</dbReference>
<comment type="similarity">
    <text evidence="7">Belongs to the acyl carrier protein (ACP) family.</text>
</comment>
<evidence type="ECO:0000256" key="8">
    <source>
        <dbReference type="NCBIfam" id="TIGR00517"/>
    </source>
</evidence>
<dbReference type="GO" id="GO:0009245">
    <property type="term" value="P:lipid A biosynthetic process"/>
    <property type="evidence" value="ECO:0007669"/>
    <property type="project" value="TreeGrafter"/>
</dbReference>
<dbReference type="NCBIfam" id="NF002148">
    <property type="entry name" value="PRK00982.1-2"/>
    <property type="match status" value="1"/>
</dbReference>
<dbReference type="SUPFAM" id="SSF47336">
    <property type="entry name" value="ACP-like"/>
    <property type="match status" value="1"/>
</dbReference>
<sequence>MFERIKEIIIDQLGLDEDVVITESTSLMADLEADSLDAVEIIMAFEDEFDIEIPDEAAENFKNIGDIYNFIKSKKAE</sequence>
<dbReference type="InterPro" id="IPR003231">
    <property type="entry name" value="ACP"/>
</dbReference>
<dbReference type="AlphaFoldDB" id="A0A1G5RSY0"/>
<evidence type="ECO:0000256" key="3">
    <source>
        <dbReference type="ARBA" id="ARBA00022553"/>
    </source>
</evidence>
<evidence type="ECO:0000256" key="2">
    <source>
        <dbReference type="ARBA" id="ARBA00022516"/>
    </source>
</evidence>
<dbReference type="Proteomes" id="UP000199208">
    <property type="component" value="Unassembled WGS sequence"/>
</dbReference>
<evidence type="ECO:0000313" key="11">
    <source>
        <dbReference type="EMBL" id="SCZ76918.1"/>
    </source>
</evidence>
<protein>
    <recommendedName>
        <fullName evidence="7 8">Acyl carrier protein</fullName>
        <shortName evidence="7">ACP</shortName>
    </recommendedName>
</protein>
<comment type="PTM">
    <text evidence="7">4'-phosphopantetheine is transferred from CoA to a specific serine of apo-ACP by AcpS. This modification is essential for activity because fatty acids are bound in thioester linkage to the sulfhydryl of the prosthetic group.</text>
</comment>
<feature type="domain" description="Carrier" evidence="10">
    <location>
        <begin position="1"/>
        <end position="75"/>
    </location>
</feature>
<keyword evidence="2 7" id="KW-0444">Lipid biosynthesis</keyword>
<dbReference type="PANTHER" id="PTHR20863:SF76">
    <property type="entry name" value="CARRIER DOMAIN-CONTAINING PROTEIN"/>
    <property type="match status" value="1"/>
</dbReference>
<dbReference type="InterPro" id="IPR009081">
    <property type="entry name" value="PP-bd_ACP"/>
</dbReference>
<accession>A0A1G5RSY0</accession>
<dbReference type="EMBL" id="FMWL01000002">
    <property type="protein sequence ID" value="SCZ76918.1"/>
    <property type="molecule type" value="Genomic_DNA"/>
</dbReference>
<keyword evidence="1 7" id="KW-0596">Phosphopantetheine</keyword>
<keyword evidence="12" id="KW-1185">Reference proteome</keyword>
<organism evidence="11 12">
    <name type="scientific">Acidaminobacter hydrogenoformans DSM 2784</name>
    <dbReference type="NCBI Taxonomy" id="1120920"/>
    <lineage>
        <taxon>Bacteria</taxon>
        <taxon>Bacillati</taxon>
        <taxon>Bacillota</taxon>
        <taxon>Clostridia</taxon>
        <taxon>Peptostreptococcales</taxon>
        <taxon>Acidaminobacteraceae</taxon>
        <taxon>Acidaminobacter</taxon>
    </lineage>
</organism>
<name>A0A1G5RSY0_9FIRM</name>
<keyword evidence="3 7" id="KW-0597">Phosphoprotein</keyword>
<dbReference type="GO" id="GO:0016020">
    <property type="term" value="C:membrane"/>
    <property type="evidence" value="ECO:0007669"/>
    <property type="project" value="GOC"/>
</dbReference>
<keyword evidence="5 7" id="KW-0443">Lipid metabolism</keyword>
<feature type="modified residue" description="O-(pantetheine 4'-phosphoryl)serine" evidence="7">
    <location>
        <position position="35"/>
    </location>
</feature>
<evidence type="ECO:0000256" key="6">
    <source>
        <dbReference type="ARBA" id="ARBA00023160"/>
    </source>
</evidence>
<dbReference type="GO" id="GO:0000035">
    <property type="term" value="F:acyl binding"/>
    <property type="evidence" value="ECO:0007669"/>
    <property type="project" value="TreeGrafter"/>
</dbReference>
<dbReference type="STRING" id="1120920.SAMN03080599_00472"/>
<gene>
    <name evidence="7" type="primary">acpP</name>
    <name evidence="11" type="ORF">SAMN03080599_00472</name>
</gene>
<comment type="function">
    <text evidence="7 9">Carrier of the growing fatty acid chain in fatty acid biosynthesis.</text>
</comment>
<dbReference type="UniPathway" id="UPA00094"/>
<comment type="pathway">
    <text evidence="7 9">Lipid metabolism; fatty acid biosynthesis.</text>
</comment>
<dbReference type="Pfam" id="PF00550">
    <property type="entry name" value="PP-binding"/>
    <property type="match status" value="1"/>
</dbReference>
<evidence type="ECO:0000256" key="5">
    <source>
        <dbReference type="ARBA" id="ARBA00023098"/>
    </source>
</evidence>
<dbReference type="HAMAP" id="MF_01217">
    <property type="entry name" value="Acyl_carrier"/>
    <property type="match status" value="1"/>
</dbReference>
<comment type="subcellular location">
    <subcellularLocation>
        <location evidence="7">Cytoplasm</location>
    </subcellularLocation>
</comment>
<evidence type="ECO:0000256" key="9">
    <source>
        <dbReference type="RuleBase" id="RU003545"/>
    </source>
</evidence>
<dbReference type="PANTHER" id="PTHR20863">
    <property type="entry name" value="ACYL CARRIER PROTEIN"/>
    <property type="match status" value="1"/>
</dbReference>
<proteinExistence type="inferred from homology"/>
<evidence type="ECO:0000313" key="12">
    <source>
        <dbReference type="Proteomes" id="UP000199208"/>
    </source>
</evidence>
<evidence type="ECO:0000256" key="7">
    <source>
        <dbReference type="HAMAP-Rule" id="MF_01217"/>
    </source>
</evidence>
<evidence type="ECO:0000256" key="4">
    <source>
        <dbReference type="ARBA" id="ARBA00022832"/>
    </source>
</evidence>
<dbReference type="PROSITE" id="PS50075">
    <property type="entry name" value="CARRIER"/>
    <property type="match status" value="1"/>
</dbReference>
<dbReference type="NCBIfam" id="NF002150">
    <property type="entry name" value="PRK00982.1-4"/>
    <property type="match status" value="1"/>
</dbReference>
<dbReference type="RefSeq" id="WP_092589283.1">
    <property type="nucleotide sequence ID" value="NZ_FMWL01000002.1"/>
</dbReference>
<keyword evidence="7" id="KW-0963">Cytoplasm</keyword>
<dbReference type="Gene3D" id="1.10.1200.10">
    <property type="entry name" value="ACP-like"/>
    <property type="match status" value="1"/>
</dbReference>